<keyword evidence="7" id="KW-1185">Reference proteome</keyword>
<comment type="similarity">
    <text evidence="1">Belongs to the ABC transporter superfamily.</text>
</comment>
<dbReference type="InterPro" id="IPR013563">
    <property type="entry name" value="Oligopep_ABC_C"/>
</dbReference>
<dbReference type="InterPro" id="IPR027417">
    <property type="entry name" value="P-loop_NTPase"/>
</dbReference>
<evidence type="ECO:0000313" key="6">
    <source>
        <dbReference type="EMBL" id="MCO1658223.1"/>
    </source>
</evidence>
<sequence length="349" mass="37214">MASPAAHREDTAPAPGPPLMEVTDLVKHFPITRGLLRRTVGHVRAVDGVSFTIGAGETVGLVGESGSGKSTVARLVLRLLDPTSGSVKFDGQEIAALSQRELTPLRRNMQIVFQDPVSSFDPRMTICSVITEPLEAQGISSGQQARDRAAELLDLVGLSSRDLDKYPHQFSGGQAQRIGIARALATNPRLLVCDEAVSALDVSVQAQVLNLLRKLQVELGLSYLFIAHDLNVVRYISDRICVMYLGRVVEQGPADAVMTDPKHPYTRTLAGAIAADPRTGGGTRRVVVRGEMPSPSNPPPGCPFHPRCPQAFDRCSTEVPAPLPAGEGGRTASCHLLDITAVNGKAVGR</sequence>
<dbReference type="Proteomes" id="UP001165283">
    <property type="component" value="Unassembled WGS sequence"/>
</dbReference>
<dbReference type="InterPro" id="IPR050319">
    <property type="entry name" value="ABC_transp_ATP-bind"/>
</dbReference>
<keyword evidence="2" id="KW-0813">Transport</keyword>
<dbReference type="CDD" id="cd03257">
    <property type="entry name" value="ABC_NikE_OppD_transporters"/>
    <property type="match status" value="1"/>
</dbReference>
<gene>
    <name evidence="6" type="ORF">KDL28_24480</name>
</gene>
<keyword evidence="3" id="KW-0547">Nucleotide-binding</keyword>
<protein>
    <submittedName>
        <fullName evidence="6">ABC transporter ATP-binding protein</fullName>
    </submittedName>
</protein>
<evidence type="ECO:0000256" key="1">
    <source>
        <dbReference type="ARBA" id="ARBA00005417"/>
    </source>
</evidence>
<dbReference type="Pfam" id="PF00005">
    <property type="entry name" value="ABC_tran"/>
    <property type="match status" value="1"/>
</dbReference>
<dbReference type="GO" id="GO:0005524">
    <property type="term" value="F:ATP binding"/>
    <property type="evidence" value="ECO:0007669"/>
    <property type="project" value="UniProtKB-KW"/>
</dbReference>
<dbReference type="SUPFAM" id="SSF52540">
    <property type="entry name" value="P-loop containing nucleoside triphosphate hydrolases"/>
    <property type="match status" value="1"/>
</dbReference>
<dbReference type="RefSeq" id="WP_252441917.1">
    <property type="nucleotide sequence ID" value="NZ_JAGSOV010000052.1"/>
</dbReference>
<proteinExistence type="inferred from homology"/>
<evidence type="ECO:0000259" key="5">
    <source>
        <dbReference type="PROSITE" id="PS50893"/>
    </source>
</evidence>
<evidence type="ECO:0000256" key="2">
    <source>
        <dbReference type="ARBA" id="ARBA00022448"/>
    </source>
</evidence>
<dbReference type="NCBIfam" id="TIGR01727">
    <property type="entry name" value="oligo_HPY"/>
    <property type="match status" value="1"/>
</dbReference>
<dbReference type="InterPro" id="IPR003593">
    <property type="entry name" value="AAA+_ATPase"/>
</dbReference>
<dbReference type="PANTHER" id="PTHR43776">
    <property type="entry name" value="TRANSPORT ATP-BINDING PROTEIN"/>
    <property type="match status" value="1"/>
</dbReference>
<dbReference type="PROSITE" id="PS00211">
    <property type="entry name" value="ABC_TRANSPORTER_1"/>
    <property type="match status" value="1"/>
</dbReference>
<evidence type="ECO:0000256" key="4">
    <source>
        <dbReference type="ARBA" id="ARBA00022840"/>
    </source>
</evidence>
<name>A0ABT1A5E1_9PSEU</name>
<dbReference type="Pfam" id="PF08352">
    <property type="entry name" value="oligo_HPY"/>
    <property type="match status" value="1"/>
</dbReference>
<dbReference type="PROSITE" id="PS50893">
    <property type="entry name" value="ABC_TRANSPORTER_2"/>
    <property type="match status" value="1"/>
</dbReference>
<organism evidence="6 7">
    <name type="scientific">Pseudonocardia humida</name>
    <dbReference type="NCBI Taxonomy" id="2800819"/>
    <lineage>
        <taxon>Bacteria</taxon>
        <taxon>Bacillati</taxon>
        <taxon>Actinomycetota</taxon>
        <taxon>Actinomycetes</taxon>
        <taxon>Pseudonocardiales</taxon>
        <taxon>Pseudonocardiaceae</taxon>
        <taxon>Pseudonocardia</taxon>
    </lineage>
</organism>
<accession>A0ABT1A5E1</accession>
<feature type="domain" description="ABC transporter" evidence="5">
    <location>
        <begin position="20"/>
        <end position="270"/>
    </location>
</feature>
<dbReference type="Gene3D" id="3.40.50.300">
    <property type="entry name" value="P-loop containing nucleotide triphosphate hydrolases"/>
    <property type="match status" value="1"/>
</dbReference>
<dbReference type="InterPro" id="IPR003439">
    <property type="entry name" value="ABC_transporter-like_ATP-bd"/>
</dbReference>
<comment type="caution">
    <text evidence="6">The sequence shown here is derived from an EMBL/GenBank/DDBJ whole genome shotgun (WGS) entry which is preliminary data.</text>
</comment>
<dbReference type="EMBL" id="JAGSOV010000052">
    <property type="protein sequence ID" value="MCO1658223.1"/>
    <property type="molecule type" value="Genomic_DNA"/>
</dbReference>
<reference evidence="6" key="1">
    <citation type="submission" date="2021-04" db="EMBL/GenBank/DDBJ databases">
        <title>Pseudonocardia sp. nov., isolated from sandy soil of mangrove forest.</title>
        <authorList>
            <person name="Zan Z."/>
            <person name="Huang R."/>
            <person name="Liu W."/>
        </authorList>
    </citation>
    <scope>NUCLEOTIDE SEQUENCE</scope>
    <source>
        <strain evidence="6">S2-4</strain>
    </source>
</reference>
<dbReference type="SMART" id="SM00382">
    <property type="entry name" value="AAA"/>
    <property type="match status" value="1"/>
</dbReference>
<dbReference type="PANTHER" id="PTHR43776:SF7">
    <property type="entry name" value="D,D-DIPEPTIDE TRANSPORT ATP-BINDING PROTEIN DDPF-RELATED"/>
    <property type="match status" value="1"/>
</dbReference>
<evidence type="ECO:0000256" key="3">
    <source>
        <dbReference type="ARBA" id="ARBA00022741"/>
    </source>
</evidence>
<keyword evidence="4 6" id="KW-0067">ATP-binding</keyword>
<dbReference type="InterPro" id="IPR017871">
    <property type="entry name" value="ABC_transporter-like_CS"/>
</dbReference>
<evidence type="ECO:0000313" key="7">
    <source>
        <dbReference type="Proteomes" id="UP001165283"/>
    </source>
</evidence>